<reference evidence="9 10" key="1">
    <citation type="submission" date="2017-04" db="EMBL/GenBank/DDBJ databases">
        <authorList>
            <person name="Afonso C.L."/>
            <person name="Miller P.J."/>
            <person name="Scott M.A."/>
            <person name="Spackman E."/>
            <person name="Goraichik I."/>
            <person name="Dimitrov K.M."/>
            <person name="Suarez D.L."/>
            <person name="Swayne D.E."/>
        </authorList>
    </citation>
    <scope>NUCLEOTIDE SEQUENCE [LARGE SCALE GENOMIC DNA]</scope>
    <source>
        <strain evidence="10">XA(T)</strain>
    </source>
</reference>
<evidence type="ECO:0000259" key="7">
    <source>
        <dbReference type="Pfam" id="PF01028"/>
    </source>
</evidence>
<dbReference type="SUPFAM" id="SSF55869">
    <property type="entry name" value="DNA topoisomerase I domain"/>
    <property type="match status" value="1"/>
</dbReference>
<evidence type="ECO:0000313" key="9">
    <source>
        <dbReference type="EMBL" id="ARJ03899.1"/>
    </source>
</evidence>
<dbReference type="GO" id="GO:0003677">
    <property type="term" value="F:DNA binding"/>
    <property type="evidence" value="ECO:0007669"/>
    <property type="project" value="UniProtKB-KW"/>
</dbReference>
<dbReference type="InterPro" id="IPR014711">
    <property type="entry name" value="TopoI_cat_a-hlx-sub_euk"/>
</dbReference>
<dbReference type="SUPFAM" id="SSF56349">
    <property type="entry name" value="DNA breaking-rejoining enzymes"/>
    <property type="match status" value="1"/>
</dbReference>
<dbReference type="Gene3D" id="1.10.132.120">
    <property type="match status" value="1"/>
</dbReference>
<dbReference type="Pfam" id="PF01028">
    <property type="entry name" value="Topoisom_I"/>
    <property type="match status" value="1"/>
</dbReference>
<dbReference type="InterPro" id="IPR001631">
    <property type="entry name" value="TopoI"/>
</dbReference>
<comment type="catalytic activity">
    <reaction evidence="1">
        <text>ATP-independent breakage of single-stranded DNA, followed by passage and rejoining.</text>
        <dbReference type="EC" id="5.6.2.1"/>
    </reaction>
</comment>
<evidence type="ECO:0000256" key="5">
    <source>
        <dbReference type="ARBA" id="ARBA00023125"/>
    </source>
</evidence>
<dbReference type="RefSeq" id="WP_085017711.1">
    <property type="nucleotide sequence ID" value="NZ_BMHD01000001.1"/>
</dbReference>
<dbReference type="GO" id="GO:0003917">
    <property type="term" value="F:DNA topoisomerase type I (single strand cut, ATP-independent) activity"/>
    <property type="evidence" value="ECO:0007669"/>
    <property type="project" value="UniProtKB-EC"/>
</dbReference>
<dbReference type="Proteomes" id="UP000192775">
    <property type="component" value="Chromosome"/>
</dbReference>
<keyword evidence="4" id="KW-0799">Topoisomerase</keyword>
<dbReference type="GO" id="GO:0006265">
    <property type="term" value="P:DNA topological change"/>
    <property type="evidence" value="ECO:0007669"/>
    <property type="project" value="InterPro"/>
</dbReference>
<protein>
    <recommendedName>
        <fullName evidence="3">DNA topoisomerase</fullName>
        <ecNumber evidence="3">5.6.2.1</ecNumber>
    </recommendedName>
</protein>
<dbReference type="InterPro" id="IPR035447">
    <property type="entry name" value="DNA_topo_I_N_sf"/>
</dbReference>
<evidence type="ECO:0000256" key="1">
    <source>
        <dbReference type="ARBA" id="ARBA00000213"/>
    </source>
</evidence>
<keyword evidence="10" id="KW-1185">Reference proteome</keyword>
<name>A0A1X9LLA1_9MICO</name>
<organism evidence="9 10">
    <name type="scientific">Cnuibacter physcomitrellae</name>
    <dbReference type="NCBI Taxonomy" id="1619308"/>
    <lineage>
        <taxon>Bacteria</taxon>
        <taxon>Bacillati</taxon>
        <taxon>Actinomycetota</taxon>
        <taxon>Actinomycetes</taxon>
        <taxon>Micrococcales</taxon>
        <taxon>Microbacteriaceae</taxon>
        <taxon>Cnuibacter</taxon>
    </lineage>
</organism>
<dbReference type="Gene3D" id="3.90.15.10">
    <property type="entry name" value="Topoisomerase I, Chain A, domain 3"/>
    <property type="match status" value="1"/>
</dbReference>
<dbReference type="STRING" id="1619308.B5808_00595"/>
<dbReference type="PRINTS" id="PR00416">
    <property type="entry name" value="EUTPISMRASEI"/>
</dbReference>
<gene>
    <name evidence="9" type="ORF">B5808_00595</name>
</gene>
<dbReference type="EC" id="5.6.2.1" evidence="3"/>
<proteinExistence type="inferred from homology"/>
<dbReference type="InterPro" id="IPR011010">
    <property type="entry name" value="DNA_brk_join_enz"/>
</dbReference>
<feature type="domain" description="DNA topoisomerase I catalytic core eukaryotic-type" evidence="7">
    <location>
        <begin position="84"/>
        <end position="254"/>
    </location>
</feature>
<dbReference type="InterPro" id="IPR049331">
    <property type="entry name" value="Top1B_N_bact"/>
</dbReference>
<dbReference type="Gene3D" id="3.30.66.10">
    <property type="entry name" value="DNA topoisomerase I domain"/>
    <property type="match status" value="1"/>
</dbReference>
<evidence type="ECO:0000256" key="4">
    <source>
        <dbReference type="ARBA" id="ARBA00023029"/>
    </source>
</evidence>
<evidence type="ECO:0000256" key="6">
    <source>
        <dbReference type="ARBA" id="ARBA00023235"/>
    </source>
</evidence>
<dbReference type="Pfam" id="PF21338">
    <property type="entry name" value="Top1B_N_bact"/>
    <property type="match status" value="1"/>
</dbReference>
<comment type="similarity">
    <text evidence="2">Belongs to the type IB topoisomerase family.</text>
</comment>
<feature type="domain" description="DNA topoisomerase IB N-terminal" evidence="8">
    <location>
        <begin position="23"/>
        <end position="69"/>
    </location>
</feature>
<accession>A0A1X9LLA1</accession>
<keyword evidence="6" id="KW-0413">Isomerase</keyword>
<evidence type="ECO:0000259" key="8">
    <source>
        <dbReference type="Pfam" id="PF21338"/>
    </source>
</evidence>
<evidence type="ECO:0000256" key="2">
    <source>
        <dbReference type="ARBA" id="ARBA00006645"/>
    </source>
</evidence>
<evidence type="ECO:0000313" key="10">
    <source>
        <dbReference type="Proteomes" id="UP000192775"/>
    </source>
</evidence>
<dbReference type="EMBL" id="CP020715">
    <property type="protein sequence ID" value="ARJ03899.1"/>
    <property type="molecule type" value="Genomic_DNA"/>
</dbReference>
<dbReference type="PROSITE" id="PS52038">
    <property type="entry name" value="TOPO_IB_2"/>
    <property type="match status" value="1"/>
</dbReference>
<dbReference type="AlphaFoldDB" id="A0A1X9LLA1"/>
<dbReference type="KEGG" id="cphy:B5808_00595"/>
<evidence type="ECO:0000256" key="3">
    <source>
        <dbReference type="ARBA" id="ARBA00012891"/>
    </source>
</evidence>
<dbReference type="InterPro" id="IPR013500">
    <property type="entry name" value="TopoI_cat_euk"/>
</dbReference>
<keyword evidence="5" id="KW-0238">DNA-binding</keyword>
<sequence length="358" mass="38347">MSIRSPSAARWCRSSGLHRVEMRWFDDLGRPVQDDAILHRLRSLAIPPGWHDVWADADPEARVQATGVDARGRTQYRYSAAAEAEATARKFADLLQFGGSLPTLRTHVERHLTEGVGEDSPSRVRRATAAAVRLLDRGLFRVGSPRYARDNHTYGLTTLTREHVRLDGDEIEFEFIGKEHRPWHVTVRDGQVAEVIRMLVASSSSATAPLFSVRTPEGEHAITSAVVNAYVHGATSAPATAKTFRTWGGTAAAAAVAGGATAPFAARSTRPDLVAVEVAAYLLGNTRDVARRSYVHPLALEAGRSPAVVEAIAAAARASGSSDVRELLRADAVVLALAAELARITASPAPPASPGPPR</sequence>